<sequence>MTVAASGCGDATADLAKQAGAQVVETAVGKGNAIADGVRSTSADIICLMDGDLRYYGEVPLAAQSVAPILRNLAEVTISNLYWRPLYPQLWQYGFFAPLAGRLFPEILPKVGTTPWSGQRAALRGLWPETLPDGFTADLARLLHWNDDANVRMRPVLADDWTNPQRPKPELLHQEIETLVSSAGALPPSTFPSWKTGSRLCTGTWRPIARASTTPSASRRTSLTRP</sequence>
<organism evidence="1 2">
    <name type="scientific">Nonomuraea antimicrobica</name>
    <dbReference type="NCBI Taxonomy" id="561173"/>
    <lineage>
        <taxon>Bacteria</taxon>
        <taxon>Bacillati</taxon>
        <taxon>Actinomycetota</taxon>
        <taxon>Actinomycetes</taxon>
        <taxon>Streptosporangiales</taxon>
        <taxon>Streptosporangiaceae</taxon>
        <taxon>Nonomuraea</taxon>
    </lineage>
</organism>
<dbReference type="EMBL" id="BAAAZP010000013">
    <property type="protein sequence ID" value="GAA3649097.1"/>
    <property type="molecule type" value="Genomic_DNA"/>
</dbReference>
<gene>
    <name evidence="1" type="ORF">GCM10022224_009840</name>
</gene>
<evidence type="ECO:0000313" key="1">
    <source>
        <dbReference type="EMBL" id="GAA3649097.1"/>
    </source>
</evidence>
<dbReference type="SUPFAM" id="SSF53448">
    <property type="entry name" value="Nucleotide-diphospho-sugar transferases"/>
    <property type="match status" value="1"/>
</dbReference>
<comment type="caution">
    <text evidence="1">The sequence shown here is derived from an EMBL/GenBank/DDBJ whole genome shotgun (WGS) entry which is preliminary data.</text>
</comment>
<protein>
    <recommendedName>
        <fullName evidence="3">Glycosyl transferase family 2</fullName>
    </recommendedName>
</protein>
<dbReference type="Gene3D" id="3.90.550.10">
    <property type="entry name" value="Spore Coat Polysaccharide Biosynthesis Protein SpsA, Chain A"/>
    <property type="match status" value="1"/>
</dbReference>
<evidence type="ECO:0000313" key="2">
    <source>
        <dbReference type="Proteomes" id="UP001500902"/>
    </source>
</evidence>
<dbReference type="InterPro" id="IPR029044">
    <property type="entry name" value="Nucleotide-diphossugar_trans"/>
</dbReference>
<accession>A0ABP7B5Q2</accession>
<dbReference type="RefSeq" id="WP_344873385.1">
    <property type="nucleotide sequence ID" value="NZ_BAAAZP010000013.1"/>
</dbReference>
<dbReference type="Proteomes" id="UP001500902">
    <property type="component" value="Unassembled WGS sequence"/>
</dbReference>
<keyword evidence="2" id="KW-1185">Reference proteome</keyword>
<evidence type="ECO:0008006" key="3">
    <source>
        <dbReference type="Google" id="ProtNLM"/>
    </source>
</evidence>
<reference evidence="2" key="1">
    <citation type="journal article" date="2019" name="Int. J. Syst. Evol. Microbiol.">
        <title>The Global Catalogue of Microorganisms (GCM) 10K type strain sequencing project: providing services to taxonomists for standard genome sequencing and annotation.</title>
        <authorList>
            <consortium name="The Broad Institute Genomics Platform"/>
            <consortium name="The Broad Institute Genome Sequencing Center for Infectious Disease"/>
            <person name="Wu L."/>
            <person name="Ma J."/>
        </authorList>
    </citation>
    <scope>NUCLEOTIDE SEQUENCE [LARGE SCALE GENOMIC DNA]</scope>
    <source>
        <strain evidence="2">JCM 16904</strain>
    </source>
</reference>
<proteinExistence type="predicted"/>
<name>A0ABP7B5Q2_9ACTN</name>